<dbReference type="STRING" id="1492898.SY85_23295"/>
<dbReference type="InterPro" id="IPR011761">
    <property type="entry name" value="ATP-grasp"/>
</dbReference>
<dbReference type="Pfam" id="PF15632">
    <property type="entry name" value="ATPgrasp_Ter"/>
    <property type="match status" value="1"/>
</dbReference>
<protein>
    <submittedName>
        <fullName evidence="3">Carbamoyl phosphate synthase large subunit</fullName>
    </submittedName>
</protein>
<evidence type="ECO:0000259" key="2">
    <source>
        <dbReference type="PROSITE" id="PS50975"/>
    </source>
</evidence>
<dbReference type="PATRIC" id="fig|1492898.3.peg.5058"/>
<accession>A0A172U162</accession>
<keyword evidence="4" id="KW-1185">Reference proteome</keyword>
<reference evidence="3 4" key="2">
    <citation type="journal article" date="2016" name="Int. J. Syst. Evol. Microbiol.">
        <title>Flavisolibacter tropicus sp. nov., isolated from tropical soil.</title>
        <authorList>
            <person name="Lee J.J."/>
            <person name="Kang M.S."/>
            <person name="Kim G.S."/>
            <person name="Lee C.S."/>
            <person name="Lim S."/>
            <person name="Lee J."/>
            <person name="Roh S.H."/>
            <person name="Kang H."/>
            <person name="Ha J.M."/>
            <person name="Bae S."/>
            <person name="Jung H.Y."/>
            <person name="Kim M.K."/>
        </authorList>
    </citation>
    <scope>NUCLEOTIDE SEQUENCE [LARGE SCALE GENOMIC DNA]</scope>
    <source>
        <strain evidence="3 4">LCS9</strain>
    </source>
</reference>
<dbReference type="Gene3D" id="3.40.50.20">
    <property type="match status" value="1"/>
</dbReference>
<dbReference type="RefSeq" id="WP_066408352.1">
    <property type="nucleotide sequence ID" value="NZ_CP011390.1"/>
</dbReference>
<keyword evidence="1" id="KW-0067">ATP-binding</keyword>
<evidence type="ECO:0000256" key="1">
    <source>
        <dbReference type="PROSITE-ProRule" id="PRU00409"/>
    </source>
</evidence>
<dbReference type="PROSITE" id="PS50975">
    <property type="entry name" value="ATP_GRASP"/>
    <property type="match status" value="1"/>
</dbReference>
<dbReference type="InterPro" id="IPR013815">
    <property type="entry name" value="ATP_grasp_subdomain_1"/>
</dbReference>
<keyword evidence="1" id="KW-0547">Nucleotide-binding</keyword>
<dbReference type="GO" id="GO:0046872">
    <property type="term" value="F:metal ion binding"/>
    <property type="evidence" value="ECO:0007669"/>
    <property type="project" value="InterPro"/>
</dbReference>
<sequence length="321" mass="36805">MNILITSAGQRVSLVRAFQKELKTLYPTGKVFTTDMFPHLSAACNISDKYFQVNRVTDPGYIDELLVLCVSHKIKMVVPTIDTELLVLAKNRERFEREGIHLIISSVSFVEQCRDKRKINSFFLDRGIEIPKPVDKNSPTFPLFIKPYDGSLSADTYLIQGAEGLRDYHLSNERFLFMEYIDKQEHDEYTVDMYFGRDHQVKCIVPRKRILIRAGEINKGVTSKNAIVPFLKEKLGSIEGAVGCLTVQVFLNKNTGRIIAIEINPRFGGGYPLSYRAGANYPLWLIQEYFNNQVINYTEEWEDSMLMLRYDDEIIVHAAGN</sequence>
<dbReference type="Gene3D" id="3.30.470.20">
    <property type="entry name" value="ATP-grasp fold, B domain"/>
    <property type="match status" value="1"/>
</dbReference>
<reference evidence="4" key="1">
    <citation type="submission" date="2015-01" db="EMBL/GenBank/DDBJ databases">
        <title>Flavisolibacter sp./LCS9/ whole genome sequencing.</title>
        <authorList>
            <person name="Kim M.K."/>
            <person name="Srinivasan S."/>
            <person name="Lee J.-J."/>
        </authorList>
    </citation>
    <scope>NUCLEOTIDE SEQUENCE [LARGE SCALE GENOMIC DNA]</scope>
    <source>
        <strain evidence="4">LCS9</strain>
    </source>
</reference>
<feature type="domain" description="ATP-grasp" evidence="2">
    <location>
        <begin position="92"/>
        <end position="290"/>
    </location>
</feature>
<dbReference type="GO" id="GO:0005524">
    <property type="term" value="F:ATP binding"/>
    <property type="evidence" value="ECO:0007669"/>
    <property type="project" value="UniProtKB-UniRule"/>
</dbReference>
<gene>
    <name evidence="3" type="ORF">SY85_23295</name>
</gene>
<dbReference type="Gene3D" id="3.30.1490.20">
    <property type="entry name" value="ATP-grasp fold, A domain"/>
    <property type="match status" value="1"/>
</dbReference>
<dbReference type="InterPro" id="IPR048764">
    <property type="entry name" value="PylC_N"/>
</dbReference>
<dbReference type="EMBL" id="CP011390">
    <property type="protein sequence ID" value="ANE52962.1"/>
    <property type="molecule type" value="Genomic_DNA"/>
</dbReference>
<evidence type="ECO:0000313" key="3">
    <source>
        <dbReference type="EMBL" id="ANE52962.1"/>
    </source>
</evidence>
<dbReference type="KEGG" id="fla:SY85_23295"/>
<organism evidence="3 4">
    <name type="scientific">Flavisolibacter tropicus</name>
    <dbReference type="NCBI Taxonomy" id="1492898"/>
    <lineage>
        <taxon>Bacteria</taxon>
        <taxon>Pseudomonadati</taxon>
        <taxon>Bacteroidota</taxon>
        <taxon>Chitinophagia</taxon>
        <taxon>Chitinophagales</taxon>
        <taxon>Chitinophagaceae</taxon>
        <taxon>Flavisolibacter</taxon>
    </lineage>
</organism>
<name>A0A172U162_9BACT</name>
<dbReference type="OrthoDB" id="9803907at2"/>
<proteinExistence type="predicted"/>
<dbReference type="Pfam" id="PF21360">
    <property type="entry name" value="PylC-like_N"/>
    <property type="match status" value="1"/>
</dbReference>
<evidence type="ECO:0000313" key="4">
    <source>
        <dbReference type="Proteomes" id="UP000077177"/>
    </source>
</evidence>
<dbReference type="SUPFAM" id="SSF56059">
    <property type="entry name" value="Glutathione synthetase ATP-binding domain-like"/>
    <property type="match status" value="1"/>
</dbReference>
<dbReference type="Proteomes" id="UP000077177">
    <property type="component" value="Chromosome"/>
</dbReference>
<dbReference type="AlphaFoldDB" id="A0A172U162"/>